<dbReference type="SUPFAM" id="SSF55874">
    <property type="entry name" value="ATPase domain of HSP90 chaperone/DNA topoisomerase II/histidine kinase"/>
    <property type="match status" value="1"/>
</dbReference>
<dbReference type="InterPro" id="IPR000700">
    <property type="entry name" value="PAS-assoc_C"/>
</dbReference>
<sequence>MTMGVDEGQKAEEQSKFLAQLRATLNVLPGYTWYGNSSGGLLFVNNRQADFLGVPKDHPLRFGIDIGAQWDAWIPFLHPDEQEEGRRYWSNCLRTSKGDEHNHRLRNAEGDYRWFRTRTEPLRASDGTVLLWIGVSLDIQELKRADEGLRESEYKLRQIFETVPALLWSLAPDGEPNQFNQRMLDYFGRPFEDFKHGAWGAFLHPEDLPKAKEDFSRDIQNGASHRAEFRLRGADGEFRWHQSRCEPLRDQQGQIIQWYGLTIDIDERKRAEQALRESEAKIRRLVDANIIGIFIWDFDGRILEANQAFLDIVAYDHEDLRAGHMRWTELTPPEWRDRDTRLIQEQLENGSLQPFEKEYFRKDGGRVPVLIGVATFEEGGNQGVAFVIDLTERKRAERALQESERNARSAIDGIDGLVAILAPNGELDTANRRLIEYFDQPPEWINNWGTNGAVHPEDLPRALENFRRAMASGNAFQNELRLRRFDGEYRWFDTRNVPIRDDSGRIVRWYVLLMDIEDRKRALARLDQMQVDFTHMNRVSLMGELVASLSHEITQPIASARIYARAAQNFLGMPSPDLGEVREALARVVAEVGRAGDIIDRIRDQVRKAPPRKERFDLNEAIEEVIVLGRNAIIKNRVWVQTRLAEGLCPVHGDRVQLQQVILNLLLNAIEAMGGVEAAPRELLISTKQDHTGVLVAVQDSGPGIPPEHLERVFDSFYTTKPSGTGMGLSICRSIVGAHGGRLWAEANQPHGTIVQFTLPAV</sequence>
<keyword evidence="6" id="KW-0547">Nucleotide-binding</keyword>
<dbReference type="PROSITE" id="PS50112">
    <property type="entry name" value="PAS"/>
    <property type="match status" value="2"/>
</dbReference>
<keyword evidence="7" id="KW-0418">Kinase</keyword>
<feature type="domain" description="PAS" evidence="11">
    <location>
        <begin position="152"/>
        <end position="222"/>
    </location>
</feature>
<dbReference type="CDD" id="cd00130">
    <property type="entry name" value="PAS"/>
    <property type="match status" value="4"/>
</dbReference>
<reference evidence="13 14" key="1">
    <citation type="submission" date="2016-10" db="EMBL/GenBank/DDBJ databases">
        <authorList>
            <person name="de Groot N.N."/>
        </authorList>
    </citation>
    <scope>NUCLEOTIDE SEQUENCE [LARGE SCALE GENOMIC DNA]</scope>
    <source>
        <strain evidence="13 14">MT12</strain>
    </source>
</reference>
<dbReference type="Pfam" id="PF00512">
    <property type="entry name" value="HisKA"/>
    <property type="match status" value="1"/>
</dbReference>
<feature type="domain" description="PAC" evidence="12">
    <location>
        <begin position="225"/>
        <end position="277"/>
    </location>
</feature>
<dbReference type="FunFam" id="3.30.565.10:FF:000042">
    <property type="entry name" value="Two-component sensor histidine kinase KdpD"/>
    <property type="match status" value="1"/>
</dbReference>
<dbReference type="Gene3D" id="3.30.565.10">
    <property type="entry name" value="Histidine kinase-like ATPase, C-terminal domain"/>
    <property type="match status" value="1"/>
</dbReference>
<dbReference type="Pfam" id="PF02518">
    <property type="entry name" value="HATPase_c"/>
    <property type="match status" value="1"/>
</dbReference>
<organism evidence="13 14">
    <name type="scientific">Bradyrhizobium erythrophlei</name>
    <dbReference type="NCBI Taxonomy" id="1437360"/>
    <lineage>
        <taxon>Bacteria</taxon>
        <taxon>Pseudomonadati</taxon>
        <taxon>Pseudomonadota</taxon>
        <taxon>Alphaproteobacteria</taxon>
        <taxon>Hyphomicrobiales</taxon>
        <taxon>Nitrobacteraceae</taxon>
        <taxon>Bradyrhizobium</taxon>
    </lineage>
</organism>
<dbReference type="InterPro" id="IPR035965">
    <property type="entry name" value="PAS-like_dom_sf"/>
</dbReference>
<proteinExistence type="predicted"/>
<keyword evidence="3" id="KW-0597">Phosphoprotein</keyword>
<dbReference type="GO" id="GO:0042802">
    <property type="term" value="F:identical protein binding"/>
    <property type="evidence" value="ECO:0007669"/>
    <property type="project" value="UniProtKB-ARBA"/>
</dbReference>
<evidence type="ECO:0000256" key="4">
    <source>
        <dbReference type="ARBA" id="ARBA00022679"/>
    </source>
</evidence>
<dbReference type="InterPro" id="IPR036097">
    <property type="entry name" value="HisK_dim/P_sf"/>
</dbReference>
<name>A0A1H4YUX2_9BRAD</name>
<dbReference type="InterPro" id="IPR052162">
    <property type="entry name" value="Sensor_kinase/Photoreceptor"/>
</dbReference>
<keyword evidence="4" id="KW-0808">Transferase</keyword>
<dbReference type="Gene3D" id="1.10.287.130">
    <property type="match status" value="1"/>
</dbReference>
<dbReference type="PROSITE" id="PS50113">
    <property type="entry name" value="PAC"/>
    <property type="match status" value="4"/>
</dbReference>
<evidence type="ECO:0000256" key="3">
    <source>
        <dbReference type="ARBA" id="ARBA00022553"/>
    </source>
</evidence>
<dbReference type="Pfam" id="PF08447">
    <property type="entry name" value="PAS_3"/>
    <property type="match status" value="3"/>
</dbReference>
<dbReference type="EC" id="2.7.13.3" evidence="2"/>
<dbReference type="FunFam" id="3.30.450.20:FF:000099">
    <property type="entry name" value="Sensory box sensor histidine kinase"/>
    <property type="match status" value="1"/>
</dbReference>
<keyword evidence="9" id="KW-0902">Two-component regulatory system</keyword>
<accession>A0A1H4YUX2</accession>
<dbReference type="SMART" id="SM00091">
    <property type="entry name" value="PAS"/>
    <property type="match status" value="4"/>
</dbReference>
<evidence type="ECO:0000259" key="11">
    <source>
        <dbReference type="PROSITE" id="PS50112"/>
    </source>
</evidence>
<feature type="domain" description="PAC" evidence="12">
    <location>
        <begin position="353"/>
        <end position="402"/>
    </location>
</feature>
<dbReference type="GO" id="GO:0000155">
    <property type="term" value="F:phosphorelay sensor kinase activity"/>
    <property type="evidence" value="ECO:0007669"/>
    <property type="project" value="InterPro"/>
</dbReference>
<evidence type="ECO:0000256" key="5">
    <source>
        <dbReference type="ARBA" id="ARBA00022737"/>
    </source>
</evidence>
<dbReference type="InterPro" id="IPR003661">
    <property type="entry name" value="HisK_dim/P_dom"/>
</dbReference>
<evidence type="ECO:0000256" key="6">
    <source>
        <dbReference type="ARBA" id="ARBA00022741"/>
    </source>
</evidence>
<dbReference type="InterPro" id="IPR005467">
    <property type="entry name" value="His_kinase_dom"/>
</dbReference>
<dbReference type="OrthoDB" id="9789238at2"/>
<dbReference type="PRINTS" id="PR00344">
    <property type="entry name" value="BCTRLSENSOR"/>
</dbReference>
<evidence type="ECO:0000256" key="1">
    <source>
        <dbReference type="ARBA" id="ARBA00000085"/>
    </source>
</evidence>
<dbReference type="AlphaFoldDB" id="A0A1H4YUX2"/>
<feature type="domain" description="PAS" evidence="11">
    <location>
        <begin position="278"/>
        <end position="350"/>
    </location>
</feature>
<evidence type="ECO:0000256" key="9">
    <source>
        <dbReference type="ARBA" id="ARBA00023012"/>
    </source>
</evidence>
<evidence type="ECO:0000256" key="8">
    <source>
        <dbReference type="ARBA" id="ARBA00022840"/>
    </source>
</evidence>
<keyword evidence="5" id="KW-0677">Repeat</keyword>
<feature type="domain" description="Histidine kinase" evidence="10">
    <location>
        <begin position="548"/>
        <end position="762"/>
    </location>
</feature>
<dbReference type="PANTHER" id="PTHR43304:SF1">
    <property type="entry name" value="PAC DOMAIN-CONTAINING PROTEIN"/>
    <property type="match status" value="1"/>
</dbReference>
<dbReference type="SMART" id="SM00387">
    <property type="entry name" value="HATPase_c"/>
    <property type="match status" value="1"/>
</dbReference>
<dbReference type="PROSITE" id="PS50109">
    <property type="entry name" value="HIS_KIN"/>
    <property type="match status" value="1"/>
</dbReference>
<evidence type="ECO:0000313" key="14">
    <source>
        <dbReference type="Proteomes" id="UP000198992"/>
    </source>
</evidence>
<comment type="catalytic activity">
    <reaction evidence="1">
        <text>ATP + protein L-histidine = ADP + protein N-phospho-L-histidine.</text>
        <dbReference type="EC" id="2.7.13.3"/>
    </reaction>
</comment>
<dbReference type="InterPro" id="IPR036890">
    <property type="entry name" value="HATPase_C_sf"/>
</dbReference>
<protein>
    <recommendedName>
        <fullName evidence="2">histidine kinase</fullName>
        <ecNumber evidence="2">2.7.13.3</ecNumber>
    </recommendedName>
</protein>
<dbReference type="NCBIfam" id="TIGR00229">
    <property type="entry name" value="sensory_box"/>
    <property type="match status" value="4"/>
</dbReference>
<dbReference type="EMBL" id="FNTH01000001">
    <property type="protein sequence ID" value="SED21465.1"/>
    <property type="molecule type" value="Genomic_DNA"/>
</dbReference>
<dbReference type="Pfam" id="PF13426">
    <property type="entry name" value="PAS_9"/>
    <property type="match status" value="1"/>
</dbReference>
<evidence type="ECO:0000259" key="12">
    <source>
        <dbReference type="PROSITE" id="PS50113"/>
    </source>
</evidence>
<evidence type="ECO:0000313" key="13">
    <source>
        <dbReference type="EMBL" id="SED21465.1"/>
    </source>
</evidence>
<dbReference type="Proteomes" id="UP000198992">
    <property type="component" value="Unassembled WGS sequence"/>
</dbReference>
<gene>
    <name evidence="13" type="ORF">SAMN05444164_4097</name>
</gene>
<dbReference type="InterPro" id="IPR013655">
    <property type="entry name" value="PAS_fold_3"/>
</dbReference>
<dbReference type="CDD" id="cd00082">
    <property type="entry name" value="HisKA"/>
    <property type="match status" value="1"/>
</dbReference>
<dbReference type="SUPFAM" id="SSF47384">
    <property type="entry name" value="Homodimeric domain of signal transducing histidine kinase"/>
    <property type="match status" value="1"/>
</dbReference>
<evidence type="ECO:0000256" key="2">
    <source>
        <dbReference type="ARBA" id="ARBA00012438"/>
    </source>
</evidence>
<dbReference type="PANTHER" id="PTHR43304">
    <property type="entry name" value="PHYTOCHROME-LIKE PROTEIN CPH1"/>
    <property type="match status" value="1"/>
</dbReference>
<dbReference type="InterPro" id="IPR003594">
    <property type="entry name" value="HATPase_dom"/>
</dbReference>
<feature type="domain" description="PAC" evidence="12">
    <location>
        <begin position="99"/>
        <end position="151"/>
    </location>
</feature>
<dbReference type="InterPro" id="IPR004358">
    <property type="entry name" value="Sig_transdc_His_kin-like_C"/>
</dbReference>
<dbReference type="GO" id="GO:0005524">
    <property type="term" value="F:ATP binding"/>
    <property type="evidence" value="ECO:0007669"/>
    <property type="project" value="UniProtKB-KW"/>
</dbReference>
<evidence type="ECO:0000259" key="10">
    <source>
        <dbReference type="PROSITE" id="PS50109"/>
    </source>
</evidence>
<dbReference type="SMART" id="SM00388">
    <property type="entry name" value="HisKA"/>
    <property type="match status" value="1"/>
</dbReference>
<dbReference type="Gene3D" id="3.30.450.20">
    <property type="entry name" value="PAS domain"/>
    <property type="match status" value="4"/>
</dbReference>
<dbReference type="InterPro" id="IPR000014">
    <property type="entry name" value="PAS"/>
</dbReference>
<dbReference type="InterPro" id="IPR001610">
    <property type="entry name" value="PAC"/>
</dbReference>
<keyword evidence="8" id="KW-0067">ATP-binding</keyword>
<dbReference type="SUPFAM" id="SSF55785">
    <property type="entry name" value="PYP-like sensor domain (PAS domain)"/>
    <property type="match status" value="4"/>
</dbReference>
<dbReference type="SMART" id="SM00086">
    <property type="entry name" value="PAC"/>
    <property type="match status" value="4"/>
</dbReference>
<evidence type="ECO:0000256" key="7">
    <source>
        <dbReference type="ARBA" id="ARBA00022777"/>
    </source>
</evidence>
<feature type="domain" description="PAC" evidence="12">
    <location>
        <begin position="476"/>
        <end position="528"/>
    </location>
</feature>